<reference evidence="5" key="1">
    <citation type="submission" date="2022-07" db="EMBL/GenBank/DDBJ databases">
        <title>Genome analysis of Parmales, a sister group of diatoms, reveals the evolutionary specialization of diatoms from phago-mixotrophs to photoautotrophs.</title>
        <authorList>
            <person name="Ban H."/>
            <person name="Sato S."/>
            <person name="Yoshikawa S."/>
            <person name="Kazumasa Y."/>
            <person name="Nakamura Y."/>
            <person name="Ichinomiya M."/>
            <person name="Saitoh K."/>
            <person name="Sato N."/>
            <person name="Blanc-Mathieu R."/>
            <person name="Endo H."/>
            <person name="Kuwata A."/>
            <person name="Ogata H."/>
        </authorList>
    </citation>
    <scope>NUCLEOTIDE SEQUENCE</scope>
</reference>
<dbReference type="PROSITE" id="PS01011">
    <property type="entry name" value="FOLYLPOLYGLU_SYNT_1"/>
    <property type="match status" value="1"/>
</dbReference>
<organism evidence="5 6">
    <name type="scientific">Triparma retinervis</name>
    <dbReference type="NCBI Taxonomy" id="2557542"/>
    <lineage>
        <taxon>Eukaryota</taxon>
        <taxon>Sar</taxon>
        <taxon>Stramenopiles</taxon>
        <taxon>Ochrophyta</taxon>
        <taxon>Bolidophyceae</taxon>
        <taxon>Parmales</taxon>
        <taxon>Triparmaceae</taxon>
        <taxon>Triparma</taxon>
    </lineage>
</organism>
<dbReference type="GO" id="GO:0005739">
    <property type="term" value="C:mitochondrion"/>
    <property type="evidence" value="ECO:0007669"/>
    <property type="project" value="TreeGrafter"/>
</dbReference>
<sequence>MSYDNNKIIHITGTKGKGSTAAFTESLLRVAHSCNTGMFTSPHLCTPRERIRLNGLPVSESEFASSYWSVYNALSSASSRPSRLPGLPPHPTYFRYLTLLSLYIFHHHPFPPSPLPLHVILEVGMGGLHDATNVYPLSHASCITQLDLDHTRVLGDTIEEIAREKGGIIKRGCKTWAADAEEGTKEVLRE</sequence>
<dbReference type="NCBIfam" id="TIGR01499">
    <property type="entry name" value="folC"/>
    <property type="match status" value="1"/>
</dbReference>
<dbReference type="GO" id="GO:0005524">
    <property type="term" value="F:ATP binding"/>
    <property type="evidence" value="ECO:0007669"/>
    <property type="project" value="UniProtKB-KW"/>
</dbReference>
<dbReference type="InterPro" id="IPR018109">
    <property type="entry name" value="Folylpolyglutamate_synth_CS"/>
</dbReference>
<evidence type="ECO:0000256" key="2">
    <source>
        <dbReference type="ARBA" id="ARBA00022598"/>
    </source>
</evidence>
<evidence type="ECO:0000313" key="6">
    <source>
        <dbReference type="Proteomes" id="UP001165082"/>
    </source>
</evidence>
<accession>A0A9W6ZDD1</accession>
<comment type="caution">
    <text evidence="5">The sequence shown here is derived from an EMBL/GenBank/DDBJ whole genome shotgun (WGS) entry which is preliminary data.</text>
</comment>
<dbReference type="PANTHER" id="PTHR11136:SF5">
    <property type="entry name" value="FOLYLPOLYGLUTAMATE SYNTHASE, MITOCHONDRIAL"/>
    <property type="match status" value="1"/>
</dbReference>
<comment type="similarity">
    <text evidence="1">Belongs to the folylpolyglutamate synthase family.</text>
</comment>
<keyword evidence="3" id="KW-0547">Nucleotide-binding</keyword>
<evidence type="ECO:0000256" key="3">
    <source>
        <dbReference type="ARBA" id="ARBA00022741"/>
    </source>
</evidence>
<dbReference type="InterPro" id="IPR001645">
    <property type="entry name" value="Folylpolyglutamate_synth"/>
</dbReference>
<dbReference type="InterPro" id="IPR036565">
    <property type="entry name" value="Mur-like_cat_sf"/>
</dbReference>
<dbReference type="Gene3D" id="3.40.1190.10">
    <property type="entry name" value="Mur-like, catalytic domain"/>
    <property type="match status" value="1"/>
</dbReference>
<evidence type="ECO:0008006" key="7">
    <source>
        <dbReference type="Google" id="ProtNLM"/>
    </source>
</evidence>
<keyword evidence="6" id="KW-1185">Reference proteome</keyword>
<dbReference type="GO" id="GO:0005829">
    <property type="term" value="C:cytosol"/>
    <property type="evidence" value="ECO:0007669"/>
    <property type="project" value="TreeGrafter"/>
</dbReference>
<dbReference type="EMBL" id="BRXZ01004614">
    <property type="protein sequence ID" value="GMH52347.1"/>
    <property type="molecule type" value="Genomic_DNA"/>
</dbReference>
<protein>
    <recommendedName>
        <fullName evidence="7">Tetrahydrofolate synthase</fullName>
    </recommendedName>
</protein>
<dbReference type="SUPFAM" id="SSF53623">
    <property type="entry name" value="MurD-like peptide ligases, catalytic domain"/>
    <property type="match status" value="1"/>
</dbReference>
<keyword evidence="4" id="KW-0067">ATP-binding</keyword>
<evidence type="ECO:0000256" key="4">
    <source>
        <dbReference type="ARBA" id="ARBA00022840"/>
    </source>
</evidence>
<proteinExistence type="inferred from homology"/>
<evidence type="ECO:0000313" key="5">
    <source>
        <dbReference type="EMBL" id="GMH52347.1"/>
    </source>
</evidence>
<name>A0A9W6ZDD1_9STRA</name>
<gene>
    <name evidence="5" type="ORF">TrRE_jg12509</name>
</gene>
<feature type="non-terminal residue" evidence="5">
    <location>
        <position position="1"/>
    </location>
</feature>
<dbReference type="AlphaFoldDB" id="A0A9W6ZDD1"/>
<dbReference type="Proteomes" id="UP001165082">
    <property type="component" value="Unassembled WGS sequence"/>
</dbReference>
<keyword evidence="2" id="KW-0436">Ligase</keyword>
<dbReference type="OrthoDB" id="5212574at2759"/>
<evidence type="ECO:0000256" key="1">
    <source>
        <dbReference type="ARBA" id="ARBA00008276"/>
    </source>
</evidence>
<dbReference type="GO" id="GO:0004326">
    <property type="term" value="F:tetrahydrofolylpolyglutamate synthase activity"/>
    <property type="evidence" value="ECO:0007669"/>
    <property type="project" value="InterPro"/>
</dbReference>
<dbReference type="PANTHER" id="PTHR11136">
    <property type="entry name" value="FOLYLPOLYGLUTAMATE SYNTHASE-RELATED"/>
    <property type="match status" value="1"/>
</dbReference>